<dbReference type="SUPFAM" id="SSF53335">
    <property type="entry name" value="S-adenosyl-L-methionine-dependent methyltransferases"/>
    <property type="match status" value="1"/>
</dbReference>
<dbReference type="InterPro" id="IPR008854">
    <property type="entry name" value="TPMT"/>
</dbReference>
<feature type="compositionally biased region" description="Basic residues" evidence="4">
    <location>
        <begin position="273"/>
        <end position="286"/>
    </location>
</feature>
<gene>
    <name evidence="5" type="ORF">QBC46DRAFT_370171</name>
</gene>
<protein>
    <submittedName>
        <fullName evidence="5">S-adenosyl-L-methionine-dependent methyltransferase</fullName>
    </submittedName>
</protein>
<comment type="caution">
    <text evidence="5">The sequence shown here is derived from an EMBL/GenBank/DDBJ whole genome shotgun (WGS) entry which is preliminary data.</text>
</comment>
<evidence type="ECO:0000256" key="2">
    <source>
        <dbReference type="ARBA" id="ARBA00022679"/>
    </source>
</evidence>
<reference evidence="6" key="1">
    <citation type="journal article" date="2023" name="Mol. Phylogenet. Evol.">
        <title>Genome-scale phylogeny and comparative genomics of the fungal order Sordariales.</title>
        <authorList>
            <person name="Hensen N."/>
            <person name="Bonometti L."/>
            <person name="Westerberg I."/>
            <person name="Brannstrom I.O."/>
            <person name="Guillou S."/>
            <person name="Cros-Aarteil S."/>
            <person name="Calhoun S."/>
            <person name="Haridas S."/>
            <person name="Kuo A."/>
            <person name="Mondo S."/>
            <person name="Pangilinan J."/>
            <person name="Riley R."/>
            <person name="LaButti K."/>
            <person name="Andreopoulos B."/>
            <person name="Lipzen A."/>
            <person name="Chen C."/>
            <person name="Yan M."/>
            <person name="Daum C."/>
            <person name="Ng V."/>
            <person name="Clum A."/>
            <person name="Steindorff A."/>
            <person name="Ohm R.A."/>
            <person name="Martin F."/>
            <person name="Silar P."/>
            <person name="Natvig D.O."/>
            <person name="Lalanne C."/>
            <person name="Gautier V."/>
            <person name="Ament-Velasquez S.L."/>
            <person name="Kruys A."/>
            <person name="Hutchinson M.I."/>
            <person name="Powell A.J."/>
            <person name="Barry K."/>
            <person name="Miller A.N."/>
            <person name="Grigoriev I.V."/>
            <person name="Debuchy R."/>
            <person name="Gladieux P."/>
            <person name="Hiltunen Thoren M."/>
            <person name="Johannesson H."/>
        </authorList>
    </citation>
    <scope>NUCLEOTIDE SEQUENCE [LARGE SCALE GENOMIC DNA]</scope>
    <source>
        <strain evidence="6">CBS 340.73</strain>
    </source>
</reference>
<dbReference type="GO" id="GO:0032259">
    <property type="term" value="P:methylation"/>
    <property type="evidence" value="ECO:0007669"/>
    <property type="project" value="UniProtKB-KW"/>
</dbReference>
<dbReference type="GO" id="GO:0008119">
    <property type="term" value="F:thiopurine S-methyltransferase activity"/>
    <property type="evidence" value="ECO:0007669"/>
    <property type="project" value="TreeGrafter"/>
</dbReference>
<dbReference type="AlphaFoldDB" id="A0AAN6SAI3"/>
<dbReference type="Gene3D" id="3.40.50.150">
    <property type="entry name" value="Vaccinia Virus protein VP39"/>
    <property type="match status" value="1"/>
</dbReference>
<proteinExistence type="predicted"/>
<dbReference type="PANTHER" id="PTHR10259">
    <property type="entry name" value="THIOPURINE S-METHYLTRANSFERASE"/>
    <property type="match status" value="1"/>
</dbReference>
<feature type="region of interest" description="Disordered" evidence="4">
    <location>
        <begin position="1"/>
        <end position="26"/>
    </location>
</feature>
<keyword evidence="2" id="KW-0808">Transferase</keyword>
<keyword evidence="3" id="KW-0949">S-adenosyl-L-methionine</keyword>
<dbReference type="Proteomes" id="UP001303473">
    <property type="component" value="Unassembled WGS sequence"/>
</dbReference>
<dbReference type="PANTHER" id="PTHR10259:SF11">
    <property type="entry name" value="THIOPURINE S-METHYLTRANSFERASE"/>
    <property type="match status" value="1"/>
</dbReference>
<sequence>MKTEDDGNMVMTIDQPSPTPWQRDGSSSLALEDLLTTHPELFPHFDQSFSGSSGRRPRALVPRCGRGDDVLVLSSFGYDVIGLDVSAAAVQEGIANQLQQEAKTKPFGPVCKTCGVHDPRRGRGSVAWVTGDFLDATTWKSASPSGSPFTTPTYTYDGTFDLVFDYGYICTLPISSRPEWASRMVSLVNPIGGRLICWEWPIDKPGPRGLQVDSEPPFSRPPTWFVYRAHLLYPGKEIPYEKDGDPPLRWCRAPGGFPGTISDVGSYRVKPEKHKLKQEQQKKRKAGVMNQEETGETEEEKVIGFNISVWGHANDEGVRELQRLALNT</sequence>
<evidence type="ECO:0000313" key="5">
    <source>
        <dbReference type="EMBL" id="KAK3945861.1"/>
    </source>
</evidence>
<accession>A0AAN6SAI3</accession>
<dbReference type="InterPro" id="IPR029063">
    <property type="entry name" value="SAM-dependent_MTases_sf"/>
</dbReference>
<organism evidence="5 6">
    <name type="scientific">Diplogelasinospora grovesii</name>
    <dbReference type="NCBI Taxonomy" id="303347"/>
    <lineage>
        <taxon>Eukaryota</taxon>
        <taxon>Fungi</taxon>
        <taxon>Dikarya</taxon>
        <taxon>Ascomycota</taxon>
        <taxon>Pezizomycotina</taxon>
        <taxon>Sordariomycetes</taxon>
        <taxon>Sordariomycetidae</taxon>
        <taxon>Sordariales</taxon>
        <taxon>Diplogelasinosporaceae</taxon>
        <taxon>Diplogelasinospora</taxon>
    </lineage>
</organism>
<keyword evidence="6" id="KW-1185">Reference proteome</keyword>
<evidence type="ECO:0000256" key="3">
    <source>
        <dbReference type="ARBA" id="ARBA00022691"/>
    </source>
</evidence>
<dbReference type="PROSITE" id="PS51585">
    <property type="entry name" value="SAM_MT_TPMT"/>
    <property type="match status" value="1"/>
</dbReference>
<evidence type="ECO:0000256" key="1">
    <source>
        <dbReference type="ARBA" id="ARBA00022603"/>
    </source>
</evidence>
<feature type="region of interest" description="Disordered" evidence="4">
    <location>
        <begin position="273"/>
        <end position="297"/>
    </location>
</feature>
<evidence type="ECO:0000313" key="6">
    <source>
        <dbReference type="Proteomes" id="UP001303473"/>
    </source>
</evidence>
<keyword evidence="1 5" id="KW-0489">Methyltransferase</keyword>
<evidence type="ECO:0000256" key="4">
    <source>
        <dbReference type="SAM" id="MobiDB-lite"/>
    </source>
</evidence>
<dbReference type="EMBL" id="MU853753">
    <property type="protein sequence ID" value="KAK3945861.1"/>
    <property type="molecule type" value="Genomic_DNA"/>
</dbReference>
<name>A0AAN6SAI3_9PEZI</name>
<dbReference type="Pfam" id="PF05724">
    <property type="entry name" value="TPMT"/>
    <property type="match status" value="1"/>
</dbReference>